<gene>
    <name evidence="1" type="ORF">J122_3255</name>
</gene>
<dbReference type="AlphaFoldDB" id="A0A137S5I2"/>
<dbReference type="PANTHER" id="PTHR41774:SF1">
    <property type="entry name" value="NGG1P INTERACTING FACTOR NIF3"/>
    <property type="match status" value="1"/>
</dbReference>
<evidence type="ECO:0008006" key="3">
    <source>
        <dbReference type="Google" id="ProtNLM"/>
    </source>
</evidence>
<dbReference type="EMBL" id="LOCO01000021">
    <property type="protein sequence ID" value="KXO07686.1"/>
    <property type="molecule type" value="Genomic_DNA"/>
</dbReference>
<evidence type="ECO:0000313" key="1">
    <source>
        <dbReference type="EMBL" id="KXO07686.1"/>
    </source>
</evidence>
<dbReference type="InterPro" id="IPR036069">
    <property type="entry name" value="DUF34/NIF3_sf"/>
</dbReference>
<dbReference type="Proteomes" id="UP000070282">
    <property type="component" value="Unassembled WGS sequence"/>
</dbReference>
<comment type="caution">
    <text evidence="1">The sequence shown here is derived from an EMBL/GenBank/DDBJ whole genome shotgun (WGS) entry which is preliminary data.</text>
</comment>
<organism evidence="1 2">
    <name type="scientific">Marinobacter excellens LAMA 842</name>
    <dbReference type="NCBI Taxonomy" id="1306954"/>
    <lineage>
        <taxon>Bacteria</taxon>
        <taxon>Pseudomonadati</taxon>
        <taxon>Pseudomonadota</taxon>
        <taxon>Gammaproteobacteria</taxon>
        <taxon>Pseudomonadales</taxon>
        <taxon>Marinobacteraceae</taxon>
        <taxon>Marinobacter</taxon>
    </lineage>
</organism>
<protein>
    <recommendedName>
        <fullName evidence="3">Bsu YqfO NIF3/CutA domain</fullName>
    </recommendedName>
</protein>
<accession>A0A137S5I2</accession>
<dbReference type="Gene3D" id="3.30.70.120">
    <property type="match status" value="1"/>
</dbReference>
<keyword evidence="2" id="KW-1185">Reference proteome</keyword>
<dbReference type="GeneID" id="94724276"/>
<reference evidence="2" key="1">
    <citation type="submission" date="2015-12" db="EMBL/GenBank/DDBJ databases">
        <authorList>
            <person name="Lima A."/>
            <person name="Farahani Zayas N."/>
            <person name="Castro Da Silva M.A."/>
            <person name="Cabral A."/>
            <person name="Pessatti M.L."/>
        </authorList>
    </citation>
    <scope>NUCLEOTIDE SEQUENCE [LARGE SCALE GENOMIC DNA]</scope>
    <source>
        <strain evidence="2">LAMA 842</strain>
    </source>
</reference>
<dbReference type="RefSeq" id="WP_061333142.1">
    <property type="nucleotide sequence ID" value="NZ_LOCO01000021.1"/>
</dbReference>
<sequence>MYKLCYFVPESHLEQTKQALFDAGAGKIGDYDSCAWQCEGEGQFRPLAGSDPFLGSQGELERVREFKVELVCSDELIKPAVYALKQAHPYEEPAYEVYRLETF</sequence>
<dbReference type="InterPro" id="IPR015867">
    <property type="entry name" value="N-reg_PII/ATP_PRibTrfase_C"/>
</dbReference>
<evidence type="ECO:0000313" key="2">
    <source>
        <dbReference type="Proteomes" id="UP000070282"/>
    </source>
</evidence>
<name>A0A137S5I2_9GAMM</name>
<dbReference type="PANTHER" id="PTHR41774">
    <property type="match status" value="1"/>
</dbReference>
<dbReference type="PATRIC" id="fig|1306954.6.peg.1821"/>
<proteinExistence type="predicted"/>
<dbReference type="SUPFAM" id="SSF102705">
    <property type="entry name" value="NIF3 (NGG1p interacting factor 3)-like"/>
    <property type="match status" value="1"/>
</dbReference>
<dbReference type="FunFam" id="3.30.70.120:FF:000006">
    <property type="entry name" value="GTP cyclohydrolase 1 type 2 homolog"/>
    <property type="match status" value="1"/>
</dbReference>